<accession>A0ABV4A1H1</accession>
<protein>
    <recommendedName>
        <fullName evidence="3">DGTPase</fullName>
    </recommendedName>
</protein>
<proteinExistence type="predicted"/>
<dbReference type="Gene3D" id="1.10.3410.10">
    <property type="entry name" value="putative deoxyguanosinetriphosphate triphosphohydrolase like domain"/>
    <property type="match status" value="1"/>
</dbReference>
<gene>
    <name evidence="1" type="ORF">AB7Z85_01825</name>
</gene>
<sequence length="314" mass="35872">MTKLQILNDSYGLNLTYATLASMIKYPRSSLTASALWSKPGFFCSEEEVVRDIWQKTGLREGVRHPFTYIMEACDDIAYSVLDAEDIVKKGLASFYDLIDFLSCHEATKDDPLAGQVIGNSKRENEDYRRNYTLSSPELNDMSMQMFRVYAIAELVDTVVQAFQEKLPELLSANCQIKDLIGCSRGKGLCKALKDFDRSRGYRHSSVLKLELEGSNYIKGLMDMLWVGIRGRATEGNEWDTPFGRYVYGRISENYRRIFEDKENSLPGHYKEVQLLADAISGMTDTYLIRLHDELKSLYEYESRSQPSALKAQN</sequence>
<dbReference type="InterPro" id="IPR023293">
    <property type="entry name" value="dGTP_triP_hydro_central_sf"/>
</dbReference>
<keyword evidence="2" id="KW-1185">Reference proteome</keyword>
<evidence type="ECO:0008006" key="3">
    <source>
        <dbReference type="Google" id="ProtNLM"/>
    </source>
</evidence>
<dbReference type="Gene3D" id="1.10.3210.10">
    <property type="entry name" value="Hypothetical protein af1432"/>
    <property type="match status" value="1"/>
</dbReference>
<evidence type="ECO:0000313" key="1">
    <source>
        <dbReference type="EMBL" id="MEX9251256.1"/>
    </source>
</evidence>
<comment type="caution">
    <text evidence="1">The sequence shown here is derived from an EMBL/GenBank/DDBJ whole genome shotgun (WGS) entry which is preliminary data.</text>
</comment>
<organism evidence="1 2">
    <name type="scientific">Pseudenterobacter timonensis</name>
    <dbReference type="NCBI Taxonomy" id="1755099"/>
    <lineage>
        <taxon>Bacteria</taxon>
        <taxon>Pseudomonadati</taxon>
        <taxon>Pseudomonadota</taxon>
        <taxon>Gammaproteobacteria</taxon>
        <taxon>Enterobacterales</taxon>
        <taxon>Enterobacteriaceae</taxon>
        <taxon>Pseudenterobacter</taxon>
    </lineage>
</organism>
<dbReference type="SUPFAM" id="SSF109604">
    <property type="entry name" value="HD-domain/PDEase-like"/>
    <property type="match status" value="1"/>
</dbReference>
<reference evidence="1 2" key="1">
    <citation type="submission" date="2024-03" db="EMBL/GenBank/DDBJ databases">
        <title>Role of Flies in the Dissemination of Carbapenem-Resistant Enterobacteriaceae (CRE): An Epidemiological and Genomic Study in China.</title>
        <authorList>
            <person name="Chen K."/>
            <person name="Zhang R."/>
            <person name="Chen S."/>
        </authorList>
    </citation>
    <scope>NUCLEOTIDE SEQUENCE [LARGE SCALE GENOMIC DNA]</scope>
    <source>
        <strain evidence="2">fly-313</strain>
    </source>
</reference>
<dbReference type="EMBL" id="JBFZPZ010000001">
    <property type="protein sequence ID" value="MEX9251256.1"/>
    <property type="molecule type" value="Genomic_DNA"/>
</dbReference>
<evidence type="ECO:0000313" key="2">
    <source>
        <dbReference type="Proteomes" id="UP001561463"/>
    </source>
</evidence>
<name>A0ABV4A1H1_9ENTR</name>
<dbReference type="RefSeq" id="WP_369496609.1">
    <property type="nucleotide sequence ID" value="NZ_JBFZPZ010000001.1"/>
</dbReference>
<dbReference type="Proteomes" id="UP001561463">
    <property type="component" value="Unassembled WGS sequence"/>
</dbReference>